<evidence type="ECO:0000313" key="2">
    <source>
        <dbReference type="EMBL" id="OAG16150.1"/>
    </source>
</evidence>
<name>A0A177DAE5_ALTAL</name>
<feature type="transmembrane region" description="Helical" evidence="1">
    <location>
        <begin position="304"/>
        <end position="326"/>
    </location>
</feature>
<keyword evidence="3" id="KW-1185">Reference proteome</keyword>
<evidence type="ECO:0000313" key="3">
    <source>
        <dbReference type="Proteomes" id="UP000077248"/>
    </source>
</evidence>
<reference evidence="2 3" key="1">
    <citation type="submission" date="2016-05" db="EMBL/GenBank/DDBJ databases">
        <title>Comparative analysis of secretome profiles of manganese(II)-oxidizing ascomycete fungi.</title>
        <authorList>
            <consortium name="DOE Joint Genome Institute"/>
            <person name="Zeiner C.A."/>
            <person name="Purvine S.O."/>
            <person name="Zink E.M."/>
            <person name="Wu S."/>
            <person name="Pasa-Tolic L."/>
            <person name="Chaput D.L."/>
            <person name="Haridas S."/>
            <person name="Grigoriev I.V."/>
            <person name="Santelli C.M."/>
            <person name="Hansel C.M."/>
        </authorList>
    </citation>
    <scope>NUCLEOTIDE SEQUENCE [LARGE SCALE GENOMIC DNA]</scope>
    <source>
        <strain evidence="2 3">SRC1lrK2f</strain>
    </source>
</reference>
<protein>
    <submittedName>
        <fullName evidence="2">Uncharacterized protein</fullName>
    </submittedName>
</protein>
<gene>
    <name evidence="2" type="ORF">CC77DRAFT_1024057</name>
</gene>
<dbReference type="GeneID" id="29111388"/>
<dbReference type="AlphaFoldDB" id="A0A177DAE5"/>
<keyword evidence="1" id="KW-0472">Membrane</keyword>
<feature type="transmembrane region" description="Helical" evidence="1">
    <location>
        <begin position="269"/>
        <end position="292"/>
    </location>
</feature>
<dbReference type="KEGG" id="aalt:CC77DRAFT_1024057"/>
<dbReference type="RefSeq" id="XP_018381571.1">
    <property type="nucleotide sequence ID" value="XM_018525794.1"/>
</dbReference>
<evidence type="ECO:0000256" key="1">
    <source>
        <dbReference type="SAM" id="Phobius"/>
    </source>
</evidence>
<dbReference type="EMBL" id="KV441490">
    <property type="protein sequence ID" value="OAG16150.1"/>
    <property type="molecule type" value="Genomic_DNA"/>
</dbReference>
<dbReference type="VEuPathDB" id="FungiDB:CC77DRAFT_1024057"/>
<accession>A0A177DAE5</accession>
<sequence>MTSSSAYDAKNSPERLRQRIVNPAYCMPGLKTPRIVISNQYGPGPALKPALVSLARTLALFDLQLVKRVQKFHQKPSSSMDETRKVEVLRLLEDCNDVRQQWRDIDSGKCQFSELYMTNDLLVPIWKEGLRVIKEVIGSKKVSSEQSNKRNVFAGILLDYESQAGRLQEQMVHAAGQGLFDPVFLNPIQERWLRLDETIDLHYRLCNHDADEEFSFRRQSPTWLEVQSLVQKEAREGKDRKELMQNQIADRSWNTAEPDRTAGSKNVRASISALVVCSCAIAPIPLFCFGYTDSHHLRGTTNDADFWFLIAATLTQLQGLAVSALLERSRGCLPKWRWVIPAAFAGACSIVAIPLYLYIPTEWSSLFSLVAGIIQAFLVSQFFLF</sequence>
<proteinExistence type="predicted"/>
<keyword evidence="1" id="KW-1133">Transmembrane helix</keyword>
<dbReference type="Proteomes" id="UP000077248">
    <property type="component" value="Unassembled WGS sequence"/>
</dbReference>
<feature type="transmembrane region" description="Helical" evidence="1">
    <location>
        <begin position="338"/>
        <end position="359"/>
    </location>
</feature>
<organism evidence="2 3">
    <name type="scientific">Alternaria alternata</name>
    <name type="common">Alternaria rot fungus</name>
    <name type="synonym">Torula alternata</name>
    <dbReference type="NCBI Taxonomy" id="5599"/>
    <lineage>
        <taxon>Eukaryota</taxon>
        <taxon>Fungi</taxon>
        <taxon>Dikarya</taxon>
        <taxon>Ascomycota</taxon>
        <taxon>Pezizomycotina</taxon>
        <taxon>Dothideomycetes</taxon>
        <taxon>Pleosporomycetidae</taxon>
        <taxon>Pleosporales</taxon>
        <taxon>Pleosporineae</taxon>
        <taxon>Pleosporaceae</taxon>
        <taxon>Alternaria</taxon>
        <taxon>Alternaria sect. Alternaria</taxon>
        <taxon>Alternaria alternata complex</taxon>
    </lineage>
</organism>
<keyword evidence="1" id="KW-0812">Transmembrane</keyword>
<feature type="transmembrane region" description="Helical" evidence="1">
    <location>
        <begin position="365"/>
        <end position="384"/>
    </location>
</feature>